<evidence type="ECO:0000256" key="1">
    <source>
        <dbReference type="SAM" id="SignalP"/>
    </source>
</evidence>
<feature type="signal peptide" evidence="1">
    <location>
        <begin position="1"/>
        <end position="16"/>
    </location>
</feature>
<reference evidence="2" key="1">
    <citation type="submission" date="2023-06" db="EMBL/GenBank/DDBJ databases">
        <title>Survivors Of The Sea: Transcriptome response of Skeletonema marinoi to long-term dormancy.</title>
        <authorList>
            <person name="Pinder M.I.M."/>
            <person name="Kourtchenko O."/>
            <person name="Robertson E.K."/>
            <person name="Larsson T."/>
            <person name="Maumus F."/>
            <person name="Osuna-Cruz C.M."/>
            <person name="Vancaester E."/>
            <person name="Stenow R."/>
            <person name="Vandepoele K."/>
            <person name="Ploug H."/>
            <person name="Bruchert V."/>
            <person name="Godhe A."/>
            <person name="Topel M."/>
        </authorList>
    </citation>
    <scope>NUCLEOTIDE SEQUENCE</scope>
    <source>
        <strain evidence="2">R05AC</strain>
    </source>
</reference>
<keyword evidence="3" id="KW-1185">Reference proteome</keyword>
<evidence type="ECO:0000313" key="3">
    <source>
        <dbReference type="Proteomes" id="UP001224775"/>
    </source>
</evidence>
<accession>A0AAD8YDG1</accession>
<proteinExistence type="predicted"/>
<protein>
    <submittedName>
        <fullName evidence="2">Uncharacterized protein</fullName>
    </submittedName>
</protein>
<feature type="chain" id="PRO_5042145002" evidence="1">
    <location>
        <begin position="17"/>
        <end position="229"/>
    </location>
</feature>
<dbReference type="AlphaFoldDB" id="A0AAD8YDG1"/>
<evidence type="ECO:0000313" key="2">
    <source>
        <dbReference type="EMBL" id="KAK1744218.1"/>
    </source>
</evidence>
<name>A0AAD8YDG1_9STRA</name>
<gene>
    <name evidence="2" type="ORF">QTG54_004751</name>
</gene>
<dbReference type="Proteomes" id="UP001224775">
    <property type="component" value="Unassembled WGS sequence"/>
</dbReference>
<keyword evidence="1" id="KW-0732">Signal</keyword>
<dbReference type="EMBL" id="JATAAI010000007">
    <property type="protein sequence ID" value="KAK1744218.1"/>
    <property type="molecule type" value="Genomic_DNA"/>
</dbReference>
<sequence length="229" mass="26199">MKLTLLILLLAGVVSATQDLRGSEAAQDLESMEEVPLRALKSSDECKKNKDCGSDERCNSKNKCVRDRRNRTRASRRGRCNTTMKVVAVLTDGDERRCAKRLRSNNSMTSNLHPNRMRDFSVARVGDCSSGRVKNRMENLESRKSTTSKDVKMVFVVMSEDDFSSKCRRAIKNLPDELEKDLRCGQIRRMHDNRTRSNSEDFLVIRLNRESQCTTSKLERKVLNTADFN</sequence>
<organism evidence="2 3">
    <name type="scientific">Skeletonema marinoi</name>
    <dbReference type="NCBI Taxonomy" id="267567"/>
    <lineage>
        <taxon>Eukaryota</taxon>
        <taxon>Sar</taxon>
        <taxon>Stramenopiles</taxon>
        <taxon>Ochrophyta</taxon>
        <taxon>Bacillariophyta</taxon>
        <taxon>Coscinodiscophyceae</taxon>
        <taxon>Thalassiosirophycidae</taxon>
        <taxon>Thalassiosirales</taxon>
        <taxon>Skeletonemataceae</taxon>
        <taxon>Skeletonema</taxon>
        <taxon>Skeletonema marinoi-dohrnii complex</taxon>
    </lineage>
</organism>
<comment type="caution">
    <text evidence="2">The sequence shown here is derived from an EMBL/GenBank/DDBJ whole genome shotgun (WGS) entry which is preliminary data.</text>
</comment>